<dbReference type="GO" id="GO:0005829">
    <property type="term" value="C:cytosol"/>
    <property type="evidence" value="ECO:0007669"/>
    <property type="project" value="TreeGrafter"/>
</dbReference>
<keyword evidence="5" id="KW-0057">Aromatic amino acid biosynthesis</keyword>
<dbReference type="KEGG" id="lcc:B488_13740"/>
<keyword evidence="3" id="KW-0521">NADP</keyword>
<dbReference type="GO" id="GO:0009073">
    <property type="term" value="P:aromatic amino acid family biosynthetic process"/>
    <property type="evidence" value="ECO:0007669"/>
    <property type="project" value="UniProtKB-KW"/>
</dbReference>
<dbReference type="GO" id="GO:0009423">
    <property type="term" value="P:chorismate biosynthetic process"/>
    <property type="evidence" value="ECO:0007669"/>
    <property type="project" value="UniProtKB-UniPathway"/>
</dbReference>
<evidence type="ECO:0000256" key="2">
    <source>
        <dbReference type="ARBA" id="ARBA00012962"/>
    </source>
</evidence>
<dbReference type="InterPro" id="IPR022893">
    <property type="entry name" value="Shikimate_DH_fam"/>
</dbReference>
<dbReference type="NCBIfam" id="NF001312">
    <property type="entry name" value="PRK00258.1-4"/>
    <property type="match status" value="1"/>
</dbReference>
<dbReference type="InterPro" id="IPR046346">
    <property type="entry name" value="Aminoacid_DH-like_N_sf"/>
</dbReference>
<evidence type="ECO:0000259" key="8">
    <source>
        <dbReference type="Pfam" id="PF08501"/>
    </source>
</evidence>
<dbReference type="AlphaFoldDB" id="L0EYA8"/>
<dbReference type="Pfam" id="PF01488">
    <property type="entry name" value="Shikimate_DH"/>
    <property type="match status" value="1"/>
</dbReference>
<evidence type="ECO:0000313" key="10">
    <source>
        <dbReference type="Proteomes" id="UP000010799"/>
    </source>
</evidence>
<keyword evidence="10" id="KW-1185">Reference proteome</keyword>
<keyword evidence="5" id="KW-0028">Amino-acid biosynthesis</keyword>
<comment type="pathway">
    <text evidence="1">Metabolic intermediate biosynthesis; chorismate biosynthesis; chorismate from D-erythrose 4-phosphate and phosphoenolpyruvate: step 4/7.</text>
</comment>
<evidence type="ECO:0000259" key="7">
    <source>
        <dbReference type="Pfam" id="PF01488"/>
    </source>
</evidence>
<dbReference type="PANTHER" id="PTHR21089">
    <property type="entry name" value="SHIKIMATE DEHYDROGENASE"/>
    <property type="match status" value="1"/>
</dbReference>
<dbReference type="PANTHER" id="PTHR21089:SF1">
    <property type="entry name" value="BIFUNCTIONAL 3-DEHYDROQUINATE DEHYDRATASE_SHIKIMATE DEHYDROGENASE, CHLOROPLASTIC"/>
    <property type="match status" value="1"/>
</dbReference>
<feature type="domain" description="Quinate/shikimate 5-dehydrogenase/glutamyl-tRNA reductase" evidence="7">
    <location>
        <begin position="96"/>
        <end position="163"/>
    </location>
</feature>
<dbReference type="GO" id="GO:0019632">
    <property type="term" value="P:shikimate metabolic process"/>
    <property type="evidence" value="ECO:0007669"/>
    <property type="project" value="TreeGrafter"/>
</dbReference>
<dbReference type="InterPro" id="IPR036291">
    <property type="entry name" value="NAD(P)-bd_dom_sf"/>
</dbReference>
<sequence>MKISGSYVIESIEPEKFKGFIKNIKAREIDYVGGNVTIPYKEIIYKLVDYVTPEAEEIGAINTLWFEDEKLNATNTDYYGFSASLDEVQPNWKKLSKAVVMGSGGASRAVVKVLCDNGFSEIHVVNRTISRANALVDHFSCKRIYAHPLEALNEVMQRAGLFVNTIPTSIGYNDSFKIDFSPLIPGAIVADIVYIPLKTEILKQAEQQGFITVDGLGMLLHQARLGFKKWFKTWPKIDDSLRSLLICDIKS</sequence>
<comment type="catalytic activity">
    <reaction evidence="6">
        <text>shikimate + NADP(+) = 3-dehydroshikimate + NADPH + H(+)</text>
        <dbReference type="Rhea" id="RHEA:17737"/>
        <dbReference type="ChEBI" id="CHEBI:15378"/>
        <dbReference type="ChEBI" id="CHEBI:16630"/>
        <dbReference type="ChEBI" id="CHEBI:36208"/>
        <dbReference type="ChEBI" id="CHEBI:57783"/>
        <dbReference type="ChEBI" id="CHEBI:58349"/>
        <dbReference type="EC" id="1.1.1.25"/>
    </reaction>
</comment>
<reference evidence="9 10" key="1">
    <citation type="journal article" date="2012" name="Stand. Genomic Sci.">
        <title>Complete genome sequence of Liberibacter crescens BT-1.</title>
        <authorList>
            <person name="Leonard M.T."/>
            <person name="Fagen J.R."/>
            <person name="Davis-Richardson A.G."/>
            <person name="Davis M.J."/>
            <person name="Triplett E.W."/>
        </authorList>
    </citation>
    <scope>NUCLEOTIDE SEQUENCE [LARGE SCALE GENOMIC DNA]</scope>
    <source>
        <strain evidence="9 10">BT-1</strain>
    </source>
</reference>
<dbReference type="SUPFAM" id="SSF51735">
    <property type="entry name" value="NAD(P)-binding Rossmann-fold domains"/>
    <property type="match status" value="1"/>
</dbReference>
<dbReference type="SUPFAM" id="SSF53223">
    <property type="entry name" value="Aminoacid dehydrogenase-like, N-terminal domain"/>
    <property type="match status" value="1"/>
</dbReference>
<organism evidence="9 10">
    <name type="scientific">Liberibacter crescens (strain BT-1)</name>
    <dbReference type="NCBI Taxonomy" id="1215343"/>
    <lineage>
        <taxon>Bacteria</taxon>
        <taxon>Pseudomonadati</taxon>
        <taxon>Pseudomonadota</taxon>
        <taxon>Alphaproteobacteria</taxon>
        <taxon>Hyphomicrobiales</taxon>
        <taxon>Rhizobiaceae</taxon>
        <taxon>Liberibacter</taxon>
    </lineage>
</organism>
<keyword evidence="4 9" id="KW-0560">Oxidoreductase</keyword>
<feature type="domain" description="Shikimate dehydrogenase substrate binding N-terminal" evidence="8">
    <location>
        <begin position="3"/>
        <end position="64"/>
    </location>
</feature>
<dbReference type="EMBL" id="CP003789">
    <property type="protein sequence ID" value="AGA65366.1"/>
    <property type="molecule type" value="Genomic_DNA"/>
</dbReference>
<dbReference type="EC" id="1.1.1.25" evidence="2"/>
<dbReference type="Pfam" id="PF08501">
    <property type="entry name" value="Shikimate_dh_N"/>
    <property type="match status" value="1"/>
</dbReference>
<dbReference type="UniPathway" id="UPA00053">
    <property type="reaction ID" value="UER00087"/>
</dbReference>
<dbReference type="PATRIC" id="fig|1215343.11.peg.1418"/>
<dbReference type="GO" id="GO:0050661">
    <property type="term" value="F:NADP binding"/>
    <property type="evidence" value="ECO:0007669"/>
    <property type="project" value="TreeGrafter"/>
</dbReference>
<dbReference type="HOGENOM" id="CLU_044063_2_0_5"/>
<dbReference type="InterPro" id="IPR013708">
    <property type="entry name" value="Shikimate_DH-bd_N"/>
</dbReference>
<gene>
    <name evidence="9" type="ordered locus">B488_13740</name>
</gene>
<dbReference type="CDD" id="cd01065">
    <property type="entry name" value="NAD_bind_Shikimate_DH"/>
    <property type="match status" value="1"/>
</dbReference>
<proteinExistence type="predicted"/>
<evidence type="ECO:0000256" key="5">
    <source>
        <dbReference type="ARBA" id="ARBA00023141"/>
    </source>
</evidence>
<dbReference type="Proteomes" id="UP000010799">
    <property type="component" value="Chromosome"/>
</dbReference>
<dbReference type="Gene3D" id="3.40.50.10860">
    <property type="entry name" value="Leucine Dehydrogenase, chain A, domain 1"/>
    <property type="match status" value="1"/>
</dbReference>
<evidence type="ECO:0000256" key="3">
    <source>
        <dbReference type="ARBA" id="ARBA00022857"/>
    </source>
</evidence>
<name>L0EYA8_LIBCB</name>
<evidence type="ECO:0000313" key="9">
    <source>
        <dbReference type="EMBL" id="AGA65366.1"/>
    </source>
</evidence>
<evidence type="ECO:0000256" key="6">
    <source>
        <dbReference type="ARBA" id="ARBA00049442"/>
    </source>
</evidence>
<dbReference type="STRING" id="1215343.B488_13740"/>
<dbReference type="Gene3D" id="3.40.50.720">
    <property type="entry name" value="NAD(P)-binding Rossmann-like Domain"/>
    <property type="match status" value="1"/>
</dbReference>
<evidence type="ECO:0000256" key="1">
    <source>
        <dbReference type="ARBA" id="ARBA00004871"/>
    </source>
</evidence>
<accession>L0EYA8</accession>
<evidence type="ECO:0000256" key="4">
    <source>
        <dbReference type="ARBA" id="ARBA00023002"/>
    </source>
</evidence>
<dbReference type="eggNOG" id="COG0169">
    <property type="taxonomic scope" value="Bacteria"/>
</dbReference>
<dbReference type="GO" id="GO:0004764">
    <property type="term" value="F:shikimate 3-dehydrogenase (NADP+) activity"/>
    <property type="evidence" value="ECO:0007669"/>
    <property type="project" value="UniProtKB-EC"/>
</dbReference>
<protein>
    <recommendedName>
        <fullName evidence="2">shikimate dehydrogenase (NADP(+))</fullName>
        <ecNumber evidence="2">1.1.1.25</ecNumber>
    </recommendedName>
</protein>
<dbReference type="InterPro" id="IPR006151">
    <property type="entry name" value="Shikm_DH/Glu-tRNA_Rdtase"/>
</dbReference>